<dbReference type="InterPro" id="IPR049142">
    <property type="entry name" value="MS_channel_1st"/>
</dbReference>
<evidence type="ECO:0000313" key="10">
    <source>
        <dbReference type="EMBL" id="PNL92450.1"/>
    </source>
</evidence>
<feature type="domain" description="Mechanosensitive ion channel transmembrane helices 2/3" evidence="9">
    <location>
        <begin position="92"/>
        <end position="133"/>
    </location>
</feature>
<dbReference type="Proteomes" id="UP000192813">
    <property type="component" value="Unassembled WGS sequence"/>
</dbReference>
<comment type="caution">
    <text evidence="10">The sequence shown here is derived from an EMBL/GenBank/DDBJ whole genome shotgun (WGS) entry which is preliminary data.</text>
</comment>
<sequence>MKNKDYIERMIYLDQIRQWWRTYIESIDYASLLSSLISTVFELVITALIFWIAKRTVDRIVDVYFERDAKRIENRNVGSIQRNKTLHKLVENIVQYTYYFLLGYSILAILGLPVATLVAGAGVASLALGLGAQGFITDVVNGFFILLEHQFAVGDYVTIAGLSGTIISTGIRTTILSGDDGSRHFIPNRNIENVTNSSNTTRRMYVDLYIDPNADLGSIESLIKDGLSLASSDDRVLGEAEVWGYQRDAVGRLFYRVVFNTRDSDKMAVRSYYYEQLTDLLVRNGYKQPVYDSGAEL</sequence>
<dbReference type="SUPFAM" id="SSF50182">
    <property type="entry name" value="Sm-like ribonucleoproteins"/>
    <property type="match status" value="1"/>
</dbReference>
<dbReference type="InterPro" id="IPR006685">
    <property type="entry name" value="MscS_channel_2nd"/>
</dbReference>
<evidence type="ECO:0000256" key="2">
    <source>
        <dbReference type="ARBA" id="ARBA00008017"/>
    </source>
</evidence>
<evidence type="ECO:0000256" key="7">
    <source>
        <dbReference type="SAM" id="Phobius"/>
    </source>
</evidence>
<dbReference type="PANTHER" id="PTHR30460:SF0">
    <property type="entry name" value="MODERATE CONDUCTANCE MECHANOSENSITIVE CHANNEL YBIO"/>
    <property type="match status" value="1"/>
</dbReference>
<evidence type="ECO:0000259" key="8">
    <source>
        <dbReference type="Pfam" id="PF00924"/>
    </source>
</evidence>
<dbReference type="InterPro" id="IPR011014">
    <property type="entry name" value="MscS_channel_TM-2"/>
</dbReference>
<dbReference type="EMBL" id="NBTM02000001">
    <property type="protein sequence ID" value="PNL92450.1"/>
    <property type="molecule type" value="Genomic_DNA"/>
</dbReference>
<feature type="transmembrane region" description="Helical" evidence="7">
    <location>
        <begin position="126"/>
        <end position="147"/>
    </location>
</feature>
<keyword evidence="3" id="KW-1003">Cell membrane</keyword>
<name>A0A2J9PR24_9LACT</name>
<keyword evidence="6 7" id="KW-0472">Membrane</keyword>
<feature type="transmembrane region" description="Helical" evidence="7">
    <location>
        <begin position="29"/>
        <end position="53"/>
    </location>
</feature>
<accession>A0A2J9PR24</accession>
<gene>
    <name evidence="10" type="ORF">A6J77_007745</name>
</gene>
<dbReference type="Pfam" id="PF21088">
    <property type="entry name" value="MS_channel_1st"/>
    <property type="match status" value="1"/>
</dbReference>
<dbReference type="SUPFAM" id="SSF82861">
    <property type="entry name" value="Mechanosensitive channel protein MscS (YggB), transmembrane region"/>
    <property type="match status" value="1"/>
</dbReference>
<evidence type="ECO:0000256" key="4">
    <source>
        <dbReference type="ARBA" id="ARBA00022692"/>
    </source>
</evidence>
<dbReference type="Gene3D" id="1.10.287.1260">
    <property type="match status" value="1"/>
</dbReference>
<feature type="transmembrane region" description="Helical" evidence="7">
    <location>
        <begin position="98"/>
        <end position="120"/>
    </location>
</feature>
<keyword evidence="4 7" id="KW-0812">Transmembrane</keyword>
<dbReference type="InterPro" id="IPR010920">
    <property type="entry name" value="LSM_dom_sf"/>
</dbReference>
<evidence type="ECO:0000256" key="6">
    <source>
        <dbReference type="ARBA" id="ARBA00023136"/>
    </source>
</evidence>
<feature type="domain" description="Mechanosensitive ion channel MscS" evidence="8">
    <location>
        <begin position="136"/>
        <end position="198"/>
    </location>
</feature>
<evidence type="ECO:0000256" key="3">
    <source>
        <dbReference type="ARBA" id="ARBA00022475"/>
    </source>
</evidence>
<evidence type="ECO:0000313" key="11">
    <source>
        <dbReference type="Proteomes" id="UP000192813"/>
    </source>
</evidence>
<proteinExistence type="inferred from homology"/>
<comment type="subcellular location">
    <subcellularLocation>
        <location evidence="1">Cell membrane</location>
        <topology evidence="1">Multi-pass membrane protein</topology>
    </subcellularLocation>
</comment>
<evidence type="ECO:0000256" key="1">
    <source>
        <dbReference type="ARBA" id="ARBA00004651"/>
    </source>
</evidence>
<dbReference type="InterPro" id="IPR023408">
    <property type="entry name" value="MscS_beta-dom_sf"/>
</dbReference>
<dbReference type="GO" id="GO:0005886">
    <property type="term" value="C:plasma membrane"/>
    <property type="evidence" value="ECO:0007669"/>
    <property type="project" value="UniProtKB-SubCell"/>
</dbReference>
<organism evidence="10 11">
    <name type="scientific">Aerococcus viridans</name>
    <dbReference type="NCBI Taxonomy" id="1377"/>
    <lineage>
        <taxon>Bacteria</taxon>
        <taxon>Bacillati</taxon>
        <taxon>Bacillota</taxon>
        <taxon>Bacilli</taxon>
        <taxon>Lactobacillales</taxon>
        <taxon>Aerococcaceae</taxon>
        <taxon>Aerococcus</taxon>
    </lineage>
</organism>
<reference evidence="11" key="1">
    <citation type="submission" date="2017-12" db="EMBL/GenBank/DDBJ databases">
        <title>FDA dAtabase for Regulatory Grade micrObial Sequences (FDA-ARGOS): Supporting development and validation of Infectious Disease Dx tests.</title>
        <authorList>
            <person name="Hoffmann M."/>
            <person name="Allard M."/>
            <person name="Evans P."/>
            <person name="Brown E."/>
            <person name="Tallon L."/>
            <person name="Sadzewicz L."/>
            <person name="Sengamalay N."/>
            <person name="Ott S."/>
            <person name="Godinez A."/>
            <person name="Nagaraj S."/>
            <person name="Vavikolanu K."/>
            <person name="Aluvathingal J."/>
            <person name="Nadendla S."/>
            <person name="Sichtig H."/>
        </authorList>
    </citation>
    <scope>NUCLEOTIDE SEQUENCE [LARGE SCALE GENOMIC DNA]</scope>
    <source>
        <strain evidence="11">FDAARGOS_249</strain>
    </source>
</reference>
<dbReference type="Gene3D" id="2.30.30.60">
    <property type="match status" value="1"/>
</dbReference>
<evidence type="ECO:0000259" key="9">
    <source>
        <dbReference type="Pfam" id="PF21088"/>
    </source>
</evidence>
<dbReference type="PANTHER" id="PTHR30460">
    <property type="entry name" value="MODERATE CONDUCTANCE MECHANOSENSITIVE CHANNEL YBIO"/>
    <property type="match status" value="1"/>
</dbReference>
<evidence type="ECO:0000256" key="5">
    <source>
        <dbReference type="ARBA" id="ARBA00022989"/>
    </source>
</evidence>
<keyword evidence="5 7" id="KW-1133">Transmembrane helix</keyword>
<dbReference type="Pfam" id="PF00924">
    <property type="entry name" value="MS_channel_2nd"/>
    <property type="match status" value="1"/>
</dbReference>
<dbReference type="GO" id="GO:0008381">
    <property type="term" value="F:mechanosensitive monoatomic ion channel activity"/>
    <property type="evidence" value="ECO:0007669"/>
    <property type="project" value="InterPro"/>
</dbReference>
<dbReference type="InterPro" id="IPR045276">
    <property type="entry name" value="YbiO_bact"/>
</dbReference>
<protein>
    <submittedName>
        <fullName evidence="10">Small conductance mechanosensitive ion channel family transporter</fullName>
    </submittedName>
</protein>
<dbReference type="AlphaFoldDB" id="A0A2J9PR24"/>
<comment type="similarity">
    <text evidence="2">Belongs to the MscS (TC 1.A.23) family.</text>
</comment>